<evidence type="ECO:0000313" key="3">
    <source>
        <dbReference type="Proteomes" id="UP000075881"/>
    </source>
</evidence>
<dbReference type="AlphaFoldDB" id="A0A182KHV7"/>
<evidence type="ECO:0000313" key="2">
    <source>
        <dbReference type="EnsemblMetazoa" id="ACHR014064-PA"/>
    </source>
</evidence>
<dbReference type="EnsemblMetazoa" id="ACHR014064-RA">
    <property type="protein sequence ID" value="ACHR014064-PA"/>
    <property type="gene ID" value="ACHR014064"/>
</dbReference>
<feature type="signal peptide" evidence="1">
    <location>
        <begin position="1"/>
        <end position="17"/>
    </location>
</feature>
<feature type="chain" id="PRO_5045940011" description="Secreted peptide" evidence="1">
    <location>
        <begin position="18"/>
        <end position="116"/>
    </location>
</feature>
<dbReference type="Proteomes" id="UP000075881">
    <property type="component" value="Unassembled WGS sequence"/>
</dbReference>
<keyword evidence="3" id="KW-1185">Reference proteome</keyword>
<evidence type="ECO:0008006" key="4">
    <source>
        <dbReference type="Google" id="ProtNLM"/>
    </source>
</evidence>
<evidence type="ECO:0000256" key="1">
    <source>
        <dbReference type="SAM" id="SignalP"/>
    </source>
</evidence>
<name>A0A182KHV7_9DIPT</name>
<reference evidence="3" key="1">
    <citation type="submission" date="2013-03" db="EMBL/GenBank/DDBJ databases">
        <title>The Genome Sequence of Anopheles christyi ACHKN1017.</title>
        <authorList>
            <consortium name="The Broad Institute Genomics Platform"/>
            <person name="Neafsey D.E."/>
            <person name="Besansky N."/>
            <person name="Walker B."/>
            <person name="Young S.K."/>
            <person name="Zeng Q."/>
            <person name="Gargeya S."/>
            <person name="Fitzgerald M."/>
            <person name="Haas B."/>
            <person name="Abouelleil A."/>
            <person name="Allen A.W."/>
            <person name="Alvarado L."/>
            <person name="Arachchi H.M."/>
            <person name="Berlin A.M."/>
            <person name="Chapman S.B."/>
            <person name="Gainer-Dewar J."/>
            <person name="Goldberg J."/>
            <person name="Griggs A."/>
            <person name="Gujja S."/>
            <person name="Hansen M."/>
            <person name="Howarth C."/>
            <person name="Imamovic A."/>
            <person name="Ireland A."/>
            <person name="Larimer J."/>
            <person name="McCowan C."/>
            <person name="Murphy C."/>
            <person name="Pearson M."/>
            <person name="Poon T.W."/>
            <person name="Priest M."/>
            <person name="Roberts A."/>
            <person name="Saif S."/>
            <person name="Shea T."/>
            <person name="Sisk P."/>
            <person name="Sykes S."/>
            <person name="Wortman J."/>
            <person name="Nusbaum C."/>
            <person name="Birren B."/>
        </authorList>
    </citation>
    <scope>NUCLEOTIDE SEQUENCE [LARGE SCALE GENOMIC DNA]</scope>
    <source>
        <strain evidence="3">ACHKN1017</strain>
    </source>
</reference>
<proteinExistence type="predicted"/>
<organism evidence="2 3">
    <name type="scientific">Anopheles christyi</name>
    <dbReference type="NCBI Taxonomy" id="43041"/>
    <lineage>
        <taxon>Eukaryota</taxon>
        <taxon>Metazoa</taxon>
        <taxon>Ecdysozoa</taxon>
        <taxon>Arthropoda</taxon>
        <taxon>Hexapoda</taxon>
        <taxon>Insecta</taxon>
        <taxon>Pterygota</taxon>
        <taxon>Neoptera</taxon>
        <taxon>Endopterygota</taxon>
        <taxon>Diptera</taxon>
        <taxon>Nematocera</taxon>
        <taxon>Culicoidea</taxon>
        <taxon>Culicidae</taxon>
        <taxon>Anophelinae</taxon>
        <taxon>Anopheles</taxon>
    </lineage>
</organism>
<sequence>MVVVVVVINSLPLLLLCCTKSISEVRSNVAADAVEVLLLTEAFVPVVVMATTVAPPPSVIVSPVIVPADPTLVVAVILCISPSSSPSDCIMRLWSDVLPLVGLFEMIRSRNDGSWL</sequence>
<reference evidence="2" key="2">
    <citation type="submission" date="2020-05" db="UniProtKB">
        <authorList>
            <consortium name="EnsemblMetazoa"/>
        </authorList>
    </citation>
    <scope>IDENTIFICATION</scope>
    <source>
        <strain evidence="2">ACHKN1017</strain>
    </source>
</reference>
<keyword evidence="1" id="KW-0732">Signal</keyword>
<dbReference type="VEuPathDB" id="VectorBase:ACHR014064"/>
<protein>
    <recommendedName>
        <fullName evidence="4">Secreted peptide</fullName>
    </recommendedName>
</protein>
<accession>A0A182KHV7</accession>